<dbReference type="Proteomes" id="UP000586305">
    <property type="component" value="Unassembled WGS sequence"/>
</dbReference>
<sequence length="74" mass="8554">MSGTTMIVLIVFIAVGFSVMSKMFNQYLAQQKSQQNKYNDTLQKELDTLKERVATLEKIVTDESYALKEQFKKL</sequence>
<keyword evidence="2" id="KW-0812">Transmembrane</keyword>
<evidence type="ECO:0000313" key="3">
    <source>
        <dbReference type="EMBL" id="NOU50857.1"/>
    </source>
</evidence>
<evidence type="ECO:0000256" key="2">
    <source>
        <dbReference type="SAM" id="Phobius"/>
    </source>
</evidence>
<gene>
    <name evidence="3" type="ORF">HG263_09965</name>
</gene>
<evidence type="ECO:0000313" key="4">
    <source>
        <dbReference type="Proteomes" id="UP000586305"/>
    </source>
</evidence>
<organism evidence="3 4">
    <name type="scientific">Pseudoalteromonas caenipelagi</name>
    <dbReference type="NCBI Taxonomy" id="2726988"/>
    <lineage>
        <taxon>Bacteria</taxon>
        <taxon>Pseudomonadati</taxon>
        <taxon>Pseudomonadota</taxon>
        <taxon>Gammaproteobacteria</taxon>
        <taxon>Alteromonadales</taxon>
        <taxon>Pseudoalteromonadaceae</taxon>
        <taxon>Pseudoalteromonas</taxon>
    </lineage>
</organism>
<keyword evidence="4" id="KW-1185">Reference proteome</keyword>
<evidence type="ECO:0008006" key="5">
    <source>
        <dbReference type="Google" id="ProtNLM"/>
    </source>
</evidence>
<evidence type="ECO:0000256" key="1">
    <source>
        <dbReference type="SAM" id="Coils"/>
    </source>
</evidence>
<keyword evidence="2" id="KW-0472">Membrane</keyword>
<keyword evidence="1" id="KW-0175">Coiled coil</keyword>
<dbReference type="RefSeq" id="WP_171625928.1">
    <property type="nucleotide sequence ID" value="NZ_JABBPG010000003.1"/>
</dbReference>
<feature type="transmembrane region" description="Helical" evidence="2">
    <location>
        <begin position="6"/>
        <end position="24"/>
    </location>
</feature>
<reference evidence="3 4" key="1">
    <citation type="submission" date="2020-04" db="EMBL/GenBank/DDBJ databases">
        <title>Pseudoalteromonas caenipelagi sp. nov., isolated from a tidal flat.</title>
        <authorList>
            <person name="Park S."/>
            <person name="Yoon J.-H."/>
        </authorList>
    </citation>
    <scope>NUCLEOTIDE SEQUENCE [LARGE SCALE GENOMIC DNA]</scope>
    <source>
        <strain evidence="3 4">JBTF-M23</strain>
    </source>
</reference>
<proteinExistence type="predicted"/>
<feature type="coiled-coil region" evidence="1">
    <location>
        <begin position="32"/>
        <end position="59"/>
    </location>
</feature>
<accession>A0A849VGM6</accession>
<name>A0A849VGM6_9GAMM</name>
<keyword evidence="2" id="KW-1133">Transmembrane helix</keyword>
<dbReference type="AlphaFoldDB" id="A0A849VGM6"/>
<protein>
    <recommendedName>
        <fullName evidence="5">Phage shock protein B</fullName>
    </recommendedName>
</protein>
<dbReference type="EMBL" id="JABBPG010000003">
    <property type="protein sequence ID" value="NOU50857.1"/>
    <property type="molecule type" value="Genomic_DNA"/>
</dbReference>
<comment type="caution">
    <text evidence="3">The sequence shown here is derived from an EMBL/GenBank/DDBJ whole genome shotgun (WGS) entry which is preliminary data.</text>
</comment>